<dbReference type="InterPro" id="IPR038765">
    <property type="entry name" value="Papain-like_cys_pep_sf"/>
</dbReference>
<feature type="domain" description="NlpC/P60" evidence="5">
    <location>
        <begin position="152"/>
        <end position="276"/>
    </location>
</feature>
<evidence type="ECO:0000259" key="5">
    <source>
        <dbReference type="PROSITE" id="PS51935"/>
    </source>
</evidence>
<evidence type="ECO:0000313" key="6">
    <source>
        <dbReference type="EMBL" id="MFD1344146.1"/>
    </source>
</evidence>
<keyword evidence="3" id="KW-0378">Hydrolase</keyword>
<evidence type="ECO:0000256" key="1">
    <source>
        <dbReference type="ARBA" id="ARBA00007074"/>
    </source>
</evidence>
<dbReference type="InterPro" id="IPR051202">
    <property type="entry name" value="Peptidase_C40"/>
</dbReference>
<reference evidence="7" key="1">
    <citation type="journal article" date="2019" name="Int. J. Syst. Evol. Microbiol.">
        <title>The Global Catalogue of Microorganisms (GCM) 10K type strain sequencing project: providing services to taxonomists for standard genome sequencing and annotation.</title>
        <authorList>
            <consortium name="The Broad Institute Genomics Platform"/>
            <consortium name="The Broad Institute Genome Sequencing Center for Infectious Disease"/>
            <person name="Wu L."/>
            <person name="Ma J."/>
        </authorList>
    </citation>
    <scope>NUCLEOTIDE SEQUENCE [LARGE SCALE GENOMIC DNA]</scope>
    <source>
        <strain evidence="7">CCUG 62953</strain>
    </source>
</reference>
<organism evidence="6 7">
    <name type="scientific">Litorisediminicola beolgyonensis</name>
    <dbReference type="NCBI Taxonomy" id="1173614"/>
    <lineage>
        <taxon>Bacteria</taxon>
        <taxon>Pseudomonadati</taxon>
        <taxon>Pseudomonadota</taxon>
        <taxon>Alphaproteobacteria</taxon>
        <taxon>Rhodobacterales</taxon>
        <taxon>Paracoccaceae</taxon>
        <taxon>Litorisediminicola</taxon>
    </lineage>
</organism>
<dbReference type="InterPro" id="IPR041382">
    <property type="entry name" value="SH3_16"/>
</dbReference>
<dbReference type="InterPro" id="IPR000064">
    <property type="entry name" value="NLP_P60_dom"/>
</dbReference>
<evidence type="ECO:0000313" key="7">
    <source>
        <dbReference type="Proteomes" id="UP001597135"/>
    </source>
</evidence>
<evidence type="ECO:0000256" key="2">
    <source>
        <dbReference type="ARBA" id="ARBA00022670"/>
    </source>
</evidence>
<protein>
    <submittedName>
        <fullName evidence="6">NlpC/P60 family protein</fullName>
    </submittedName>
</protein>
<dbReference type="RefSeq" id="WP_386805692.1">
    <property type="nucleotide sequence ID" value="NZ_JBHTMU010000039.1"/>
</dbReference>
<dbReference type="PROSITE" id="PS51935">
    <property type="entry name" value="NLPC_P60"/>
    <property type="match status" value="1"/>
</dbReference>
<dbReference type="Proteomes" id="UP001597135">
    <property type="component" value="Unassembled WGS sequence"/>
</dbReference>
<evidence type="ECO:0000256" key="4">
    <source>
        <dbReference type="ARBA" id="ARBA00022807"/>
    </source>
</evidence>
<comment type="caution">
    <text evidence="6">The sequence shown here is derived from an EMBL/GenBank/DDBJ whole genome shotgun (WGS) entry which is preliminary data.</text>
</comment>
<comment type="similarity">
    <text evidence="1">Belongs to the peptidase C40 family.</text>
</comment>
<dbReference type="Gene3D" id="3.90.1720.10">
    <property type="entry name" value="endopeptidase domain like (from Nostoc punctiforme)"/>
    <property type="match status" value="1"/>
</dbReference>
<dbReference type="Pfam" id="PF00877">
    <property type="entry name" value="NLPC_P60"/>
    <property type="match status" value="1"/>
</dbReference>
<gene>
    <name evidence="6" type="ORF">ACFQ4E_17075</name>
</gene>
<proteinExistence type="inferred from homology"/>
<dbReference type="PANTHER" id="PTHR47053:SF1">
    <property type="entry name" value="MUREIN DD-ENDOPEPTIDASE MEPH-RELATED"/>
    <property type="match status" value="1"/>
</dbReference>
<dbReference type="SUPFAM" id="SSF54001">
    <property type="entry name" value="Cysteine proteinases"/>
    <property type="match status" value="1"/>
</dbReference>
<sequence>MSDPRTTPATARAVARDAALHHPGLTPVDPEPHYVATPLIDLCRAPGGARDRQLVYGTAVELIDRDGPFAFLRAPAIGYVGWSPESALRPATDRSAPDARVANRATHVYAAPDFKRREALALPHGAALATGTTETRFTETELGWVPTAHLAHAPETDPVTVAERYLGTPYLWGGNSSFGIDCSGLIFAGLDACGRTCPGDSDLQEAALGTTLPEDTPLRRGDLIFWKGHVGWIAAPDRLLHANTFHMAVAFESLSDAIARIEAQGDGRPTRRARLD</sequence>
<keyword evidence="7" id="KW-1185">Reference proteome</keyword>
<accession>A0ABW3ZM06</accession>
<dbReference type="Pfam" id="PF18348">
    <property type="entry name" value="SH3_16"/>
    <property type="match status" value="1"/>
</dbReference>
<dbReference type="EMBL" id="JBHTMU010000039">
    <property type="protein sequence ID" value="MFD1344146.1"/>
    <property type="molecule type" value="Genomic_DNA"/>
</dbReference>
<dbReference type="PANTHER" id="PTHR47053">
    <property type="entry name" value="MUREIN DD-ENDOPEPTIDASE MEPH-RELATED"/>
    <property type="match status" value="1"/>
</dbReference>
<evidence type="ECO:0000256" key="3">
    <source>
        <dbReference type="ARBA" id="ARBA00022801"/>
    </source>
</evidence>
<name>A0ABW3ZM06_9RHOB</name>
<keyword evidence="2" id="KW-0645">Protease</keyword>
<keyword evidence="4" id="KW-0788">Thiol protease</keyword>